<organism evidence="2 3">
    <name type="scientific">Kingdonia uniflora</name>
    <dbReference type="NCBI Taxonomy" id="39325"/>
    <lineage>
        <taxon>Eukaryota</taxon>
        <taxon>Viridiplantae</taxon>
        <taxon>Streptophyta</taxon>
        <taxon>Embryophyta</taxon>
        <taxon>Tracheophyta</taxon>
        <taxon>Spermatophyta</taxon>
        <taxon>Magnoliopsida</taxon>
        <taxon>Ranunculales</taxon>
        <taxon>Circaeasteraceae</taxon>
        <taxon>Kingdonia</taxon>
    </lineage>
</organism>
<dbReference type="InterPro" id="IPR025312">
    <property type="entry name" value="DUF4216"/>
</dbReference>
<reference evidence="2 3" key="1">
    <citation type="journal article" date="2020" name="IScience">
        <title>Genome Sequencing of the Endangered Kingdonia uniflora (Circaeasteraceae, Ranunculales) Reveals Potential Mechanisms of Evolutionary Specialization.</title>
        <authorList>
            <person name="Sun Y."/>
            <person name="Deng T."/>
            <person name="Zhang A."/>
            <person name="Moore M.J."/>
            <person name="Landis J.B."/>
            <person name="Lin N."/>
            <person name="Zhang H."/>
            <person name="Zhang X."/>
            <person name="Huang J."/>
            <person name="Zhang X."/>
            <person name="Sun H."/>
            <person name="Wang H."/>
        </authorList>
    </citation>
    <scope>NUCLEOTIDE SEQUENCE [LARGE SCALE GENOMIC DNA]</scope>
    <source>
        <strain evidence="2">TB1705</strain>
        <tissue evidence="2">Leaf</tissue>
    </source>
</reference>
<dbReference type="AlphaFoldDB" id="A0A7J7NH10"/>
<dbReference type="InterPro" id="IPR023214">
    <property type="entry name" value="HAD_sf"/>
</dbReference>
<dbReference type="InterPro" id="IPR036412">
    <property type="entry name" value="HAD-like_sf"/>
</dbReference>
<dbReference type="GO" id="GO:0003690">
    <property type="term" value="F:double-stranded DNA binding"/>
    <property type="evidence" value="ECO:0007669"/>
    <property type="project" value="TreeGrafter"/>
</dbReference>
<dbReference type="Pfam" id="PF08645">
    <property type="entry name" value="PNK3P"/>
    <property type="match status" value="1"/>
</dbReference>
<dbReference type="GO" id="GO:0046404">
    <property type="term" value="F:ATP-dependent polydeoxyribonucleotide 5'-hydroxyl-kinase activity"/>
    <property type="evidence" value="ECO:0007669"/>
    <property type="project" value="TreeGrafter"/>
</dbReference>
<sequence>MIKKSEFNKSNDIVFRDIVRGPKAVATRYNKYCANEFLFVIKDYEANKVNQNNGVKVTQGVKLDKEANLRLVRLSNFINSNQIGDEPFILAEHARQVFYSKDPKYLDWSVVLDVPAKVYVEDEICLTTEQSNMTDIDIGQQSNEALYEIELLYPEELNVVVERRDGPNAWSVMYLSIPAKLKGLYNNGYKMVIFTNGSNIDRFKYNERQTAIDSKIGRLNNFTYNKAVDPDALAAIGCLRAISTLLEFVNQLLHLFLDIERPSLRIMRQMLTTDEQGVDNLIPMELALKIVDKIRTNERFAVYAVVPMGSRMFQVLPLYKKFSFGRENEGKSYVKILRHLFLLHNAHNAFIAAWT</sequence>
<accession>A0A7J7NH10</accession>
<dbReference type="Pfam" id="PF13952">
    <property type="entry name" value="DUF4216"/>
    <property type="match status" value="1"/>
</dbReference>
<protein>
    <recommendedName>
        <fullName evidence="1">DUF4216 domain-containing protein</fullName>
    </recommendedName>
</protein>
<evidence type="ECO:0000259" key="1">
    <source>
        <dbReference type="Pfam" id="PF13952"/>
    </source>
</evidence>
<dbReference type="EMBL" id="JACGCM010000792">
    <property type="protein sequence ID" value="KAF6166353.1"/>
    <property type="molecule type" value="Genomic_DNA"/>
</dbReference>
<dbReference type="GO" id="GO:0046403">
    <property type="term" value="F:polynucleotide 3'-phosphatase activity"/>
    <property type="evidence" value="ECO:0007669"/>
    <property type="project" value="TreeGrafter"/>
</dbReference>
<dbReference type="Gene3D" id="3.40.50.1000">
    <property type="entry name" value="HAD superfamily/HAD-like"/>
    <property type="match status" value="1"/>
</dbReference>
<dbReference type="PANTHER" id="PTHR12083">
    <property type="entry name" value="BIFUNCTIONAL POLYNUCLEOTIDE PHOSPHATASE/KINASE"/>
    <property type="match status" value="1"/>
</dbReference>
<dbReference type="Proteomes" id="UP000541444">
    <property type="component" value="Unassembled WGS sequence"/>
</dbReference>
<comment type="caution">
    <text evidence="2">The sequence shown here is derived from an EMBL/GenBank/DDBJ whole genome shotgun (WGS) entry which is preliminary data.</text>
</comment>
<keyword evidence="3" id="KW-1185">Reference proteome</keyword>
<dbReference type="OrthoDB" id="19045at2759"/>
<dbReference type="SUPFAM" id="SSF56784">
    <property type="entry name" value="HAD-like"/>
    <property type="match status" value="1"/>
</dbReference>
<feature type="domain" description="DUF4216" evidence="1">
    <location>
        <begin position="58"/>
        <end position="111"/>
    </location>
</feature>
<gene>
    <name evidence="2" type="ORF">GIB67_034904</name>
</gene>
<name>A0A7J7NH10_9MAGN</name>
<evidence type="ECO:0000313" key="2">
    <source>
        <dbReference type="EMBL" id="KAF6166353.1"/>
    </source>
</evidence>
<dbReference type="InterPro" id="IPR013954">
    <property type="entry name" value="PNK3P"/>
</dbReference>
<dbReference type="PANTHER" id="PTHR12083:SF9">
    <property type="entry name" value="BIFUNCTIONAL POLYNUCLEOTIDE PHOSPHATASE_KINASE"/>
    <property type="match status" value="1"/>
</dbReference>
<dbReference type="GO" id="GO:0006281">
    <property type="term" value="P:DNA repair"/>
    <property type="evidence" value="ECO:0007669"/>
    <property type="project" value="TreeGrafter"/>
</dbReference>
<evidence type="ECO:0000313" key="3">
    <source>
        <dbReference type="Proteomes" id="UP000541444"/>
    </source>
</evidence>
<proteinExistence type="predicted"/>